<reference evidence="1 2" key="1">
    <citation type="submission" date="2019-10" db="EMBL/GenBank/DDBJ databases">
        <title>Bacillus aerolatum sp. nov., isolated from bioaerosol of sport playgrounds.</title>
        <authorList>
            <person name="Chen P."/>
            <person name="Zhang G."/>
        </authorList>
    </citation>
    <scope>NUCLEOTIDE SEQUENCE [LARGE SCALE GENOMIC DNA]</scope>
    <source>
        <strain evidence="1 2">CX253</strain>
    </source>
</reference>
<accession>A0A6I1FIW5</accession>
<evidence type="ECO:0000313" key="2">
    <source>
        <dbReference type="Proteomes" id="UP000429595"/>
    </source>
</evidence>
<keyword evidence="2" id="KW-1185">Reference proteome</keyword>
<dbReference type="EMBL" id="WEIO01000002">
    <property type="protein sequence ID" value="KAB7708272.1"/>
    <property type="molecule type" value="Genomic_DNA"/>
</dbReference>
<dbReference type="RefSeq" id="WP_152150257.1">
    <property type="nucleotide sequence ID" value="NZ_WEIO01000002.1"/>
</dbReference>
<comment type="caution">
    <text evidence="1">The sequence shown here is derived from an EMBL/GenBank/DDBJ whole genome shotgun (WGS) entry which is preliminary data.</text>
</comment>
<sequence length="76" mass="9269">MLERFKERQLTIDELLEAYKQMRDETVEKEAGKTKSGLTKEQEPYFNKFMEVYEERGEEAELKEWSVDVHQYFEAR</sequence>
<gene>
    <name evidence="1" type="ORF">F9802_06115</name>
</gene>
<organism evidence="1 2">
    <name type="scientific">Bacillus aerolatus</name>
    <dbReference type="NCBI Taxonomy" id="2653354"/>
    <lineage>
        <taxon>Bacteria</taxon>
        <taxon>Bacillati</taxon>
        <taxon>Bacillota</taxon>
        <taxon>Bacilli</taxon>
        <taxon>Bacillales</taxon>
        <taxon>Bacillaceae</taxon>
        <taxon>Bacillus</taxon>
    </lineage>
</organism>
<dbReference type="AlphaFoldDB" id="A0A6I1FIW5"/>
<dbReference type="Proteomes" id="UP000429595">
    <property type="component" value="Unassembled WGS sequence"/>
</dbReference>
<evidence type="ECO:0000313" key="1">
    <source>
        <dbReference type="EMBL" id="KAB7708272.1"/>
    </source>
</evidence>
<proteinExistence type="predicted"/>
<protein>
    <submittedName>
        <fullName evidence="1">Uncharacterized protein</fullName>
    </submittedName>
</protein>
<name>A0A6I1FIW5_9BACI</name>